<evidence type="ECO:0000313" key="1">
    <source>
        <dbReference type="EMBL" id="SUD66108.1"/>
    </source>
</evidence>
<dbReference type="RefSeq" id="WP_115272954.1">
    <property type="nucleotide sequence ID" value="NZ_JBJDNM010000001.1"/>
</dbReference>
<reference evidence="1 2" key="1">
    <citation type="submission" date="2018-06" db="EMBL/GenBank/DDBJ databases">
        <authorList>
            <consortium name="Pathogen Informatics"/>
            <person name="Doyle S."/>
        </authorList>
    </citation>
    <scope>NUCLEOTIDE SEQUENCE [LARGE SCALE GENOMIC DNA]</scope>
    <source>
        <strain evidence="1 2">NCTC7914</strain>
    </source>
</reference>
<evidence type="ECO:0000313" key="2">
    <source>
        <dbReference type="Proteomes" id="UP000254602"/>
    </source>
</evidence>
<proteinExistence type="predicted"/>
<dbReference type="EMBL" id="UGUY01000001">
    <property type="protein sequence ID" value="SUD66108.1"/>
    <property type="molecule type" value="Genomic_DNA"/>
</dbReference>
<name>A0A379KDX6_PSEPU</name>
<accession>A0A379KDX6</accession>
<sequence>MKIFSVNATPVVRQENVLLPPTKSEEGTAQPGCKVSLSDEALNDARNKDEVRALHARIYGTPSLGDRISYSYRTRGEEKFKNEPPPENYTPEQAERHRQALDYLVGIEKLSGVETQFEENPFWGLDRAHLVAIEQDENSYTEVERYAAARAKTALDNIFFTRLSDHAYNTGDLRPVFKGYLEYLDNLTDVERLNFPADERERVAGLLARAQSESGSLPEGFSLWQYMNWAPEGRLDLEALLNPAP</sequence>
<protein>
    <submittedName>
        <fullName evidence="1">Uncharacterized protein</fullName>
    </submittedName>
</protein>
<organism evidence="1 2">
    <name type="scientific">Pseudomonas putida</name>
    <name type="common">Arthrobacter siderocapsulatus</name>
    <dbReference type="NCBI Taxonomy" id="303"/>
    <lineage>
        <taxon>Bacteria</taxon>
        <taxon>Pseudomonadati</taxon>
        <taxon>Pseudomonadota</taxon>
        <taxon>Gammaproteobacteria</taxon>
        <taxon>Pseudomonadales</taxon>
        <taxon>Pseudomonadaceae</taxon>
        <taxon>Pseudomonas</taxon>
    </lineage>
</organism>
<dbReference type="Proteomes" id="UP000254602">
    <property type="component" value="Unassembled WGS sequence"/>
</dbReference>
<gene>
    <name evidence="1" type="ORF">NCTC7914_00135</name>
</gene>
<dbReference type="AlphaFoldDB" id="A0A379KDX6"/>